<reference evidence="3" key="1">
    <citation type="journal article" date="2023" name="G3 (Bethesda)">
        <title>Whole genome assemblies of Zophobas morio and Tenebrio molitor.</title>
        <authorList>
            <person name="Kaur S."/>
            <person name="Stinson S.A."/>
            <person name="diCenzo G.C."/>
        </authorList>
    </citation>
    <scope>NUCLEOTIDE SEQUENCE</scope>
    <source>
        <strain evidence="3">QUZm001</strain>
    </source>
</reference>
<keyword evidence="4" id="KW-1185">Reference proteome</keyword>
<dbReference type="EMBL" id="JALNTZ010000006">
    <property type="protein sequence ID" value="KAJ3649761.1"/>
    <property type="molecule type" value="Genomic_DNA"/>
</dbReference>
<sequence length="100" mass="11767">MEREAKQNRKLHKLKKEQNSNPQIQQSGHKFYPRVENLTNIQFNQNEMVLLNKGLKDDIKNNTKNNIIKLALDVDCAIQKYIKDRQYASLRTLGMHNSTK</sequence>
<evidence type="ECO:0000313" key="4">
    <source>
        <dbReference type="Proteomes" id="UP001168821"/>
    </source>
</evidence>
<feature type="compositionally biased region" description="Polar residues" evidence="1">
    <location>
        <begin position="19"/>
        <end position="28"/>
    </location>
</feature>
<evidence type="ECO:0000313" key="3">
    <source>
        <dbReference type="EMBL" id="KAJ3661873.1"/>
    </source>
</evidence>
<comment type="caution">
    <text evidence="3">The sequence shown here is derived from an EMBL/GenBank/DDBJ whole genome shotgun (WGS) entry which is preliminary data.</text>
</comment>
<proteinExistence type="predicted"/>
<accession>A0AA38IPQ2</accession>
<gene>
    <name evidence="3" type="ORF">Zmor_006251</name>
    <name evidence="2" type="ORF">Zmor_021484</name>
</gene>
<name>A0AA38IPQ2_9CUCU</name>
<evidence type="ECO:0000256" key="1">
    <source>
        <dbReference type="SAM" id="MobiDB-lite"/>
    </source>
</evidence>
<dbReference type="EMBL" id="JALNTZ010000002">
    <property type="protein sequence ID" value="KAJ3661873.1"/>
    <property type="molecule type" value="Genomic_DNA"/>
</dbReference>
<organism evidence="3 4">
    <name type="scientific">Zophobas morio</name>
    <dbReference type="NCBI Taxonomy" id="2755281"/>
    <lineage>
        <taxon>Eukaryota</taxon>
        <taxon>Metazoa</taxon>
        <taxon>Ecdysozoa</taxon>
        <taxon>Arthropoda</taxon>
        <taxon>Hexapoda</taxon>
        <taxon>Insecta</taxon>
        <taxon>Pterygota</taxon>
        <taxon>Neoptera</taxon>
        <taxon>Endopterygota</taxon>
        <taxon>Coleoptera</taxon>
        <taxon>Polyphaga</taxon>
        <taxon>Cucujiformia</taxon>
        <taxon>Tenebrionidae</taxon>
        <taxon>Zophobas</taxon>
    </lineage>
</organism>
<dbReference type="AlphaFoldDB" id="A0AA38IPQ2"/>
<dbReference type="Proteomes" id="UP001168821">
    <property type="component" value="Unassembled WGS sequence"/>
</dbReference>
<evidence type="ECO:0000313" key="2">
    <source>
        <dbReference type="EMBL" id="KAJ3649761.1"/>
    </source>
</evidence>
<feature type="region of interest" description="Disordered" evidence="1">
    <location>
        <begin position="1"/>
        <end position="30"/>
    </location>
</feature>
<protein>
    <submittedName>
        <fullName evidence="3">Uncharacterized protein</fullName>
    </submittedName>
</protein>